<evidence type="ECO:0000256" key="1">
    <source>
        <dbReference type="SAM" id="SignalP"/>
    </source>
</evidence>
<organism evidence="2 3">
    <name type="scientific">Cylicocyclus nassatus</name>
    <name type="common">Nematode worm</name>
    <dbReference type="NCBI Taxonomy" id="53992"/>
    <lineage>
        <taxon>Eukaryota</taxon>
        <taxon>Metazoa</taxon>
        <taxon>Ecdysozoa</taxon>
        <taxon>Nematoda</taxon>
        <taxon>Chromadorea</taxon>
        <taxon>Rhabditida</taxon>
        <taxon>Rhabditina</taxon>
        <taxon>Rhabditomorpha</taxon>
        <taxon>Strongyloidea</taxon>
        <taxon>Strongylidae</taxon>
        <taxon>Cylicocyclus</taxon>
    </lineage>
</organism>
<dbReference type="GO" id="GO:0007165">
    <property type="term" value="P:signal transduction"/>
    <property type="evidence" value="ECO:0007669"/>
    <property type="project" value="TreeGrafter"/>
</dbReference>
<proteinExistence type="predicted"/>
<dbReference type="Proteomes" id="UP001176961">
    <property type="component" value="Unassembled WGS sequence"/>
</dbReference>
<accession>A0AA36MG46</accession>
<dbReference type="PANTHER" id="PTHR23208:SF36">
    <property type="entry name" value="LYSOZYME-RELATED"/>
    <property type="match status" value="1"/>
</dbReference>
<sequence length="97" mass="10820">MLCTWFINLVMTASAIAELLKGFDTIYAQTQLTPMQFRCMKDEGYSFYIARVFNGQQGFDIIGARNLKYAHEAGLHVAAYVVPCFSDGKVPNRLSSG</sequence>
<dbReference type="GO" id="GO:0045087">
    <property type="term" value="P:innate immune response"/>
    <property type="evidence" value="ECO:0007669"/>
    <property type="project" value="TreeGrafter"/>
</dbReference>
<dbReference type="EMBL" id="CATQJL010000326">
    <property type="protein sequence ID" value="CAJ0608945.1"/>
    <property type="molecule type" value="Genomic_DNA"/>
</dbReference>
<keyword evidence="3" id="KW-1185">Reference proteome</keyword>
<keyword evidence="1" id="KW-0732">Signal</keyword>
<feature type="signal peptide" evidence="1">
    <location>
        <begin position="1"/>
        <end position="17"/>
    </location>
</feature>
<protein>
    <recommendedName>
        <fullName evidence="4">Hyaluronoglucosaminidase</fullName>
    </recommendedName>
</protein>
<evidence type="ECO:0000313" key="2">
    <source>
        <dbReference type="EMBL" id="CAJ0608945.1"/>
    </source>
</evidence>
<dbReference type="SUPFAM" id="SSF51445">
    <property type="entry name" value="(Trans)glycosidases"/>
    <property type="match status" value="1"/>
</dbReference>
<dbReference type="PANTHER" id="PTHR23208">
    <property type="entry name" value="LYSOZYME PROTEIN"/>
    <property type="match status" value="1"/>
</dbReference>
<reference evidence="2" key="1">
    <citation type="submission" date="2023-07" db="EMBL/GenBank/DDBJ databases">
        <authorList>
            <consortium name="CYATHOMIX"/>
        </authorList>
    </citation>
    <scope>NUCLEOTIDE SEQUENCE</scope>
    <source>
        <strain evidence="2">N/A</strain>
    </source>
</reference>
<dbReference type="AlphaFoldDB" id="A0AA36MG46"/>
<feature type="chain" id="PRO_5041201006" description="Hyaluronoglucosaminidase" evidence="1">
    <location>
        <begin position="18"/>
        <end position="97"/>
    </location>
</feature>
<comment type="caution">
    <text evidence="2">The sequence shown here is derived from an EMBL/GenBank/DDBJ whole genome shotgun (WGS) entry which is preliminary data.</text>
</comment>
<evidence type="ECO:0000313" key="3">
    <source>
        <dbReference type="Proteomes" id="UP001176961"/>
    </source>
</evidence>
<dbReference type="InterPro" id="IPR051595">
    <property type="entry name" value="GH25_Enzymes"/>
</dbReference>
<name>A0AA36MG46_CYLNA</name>
<dbReference type="InterPro" id="IPR017853">
    <property type="entry name" value="GH"/>
</dbReference>
<dbReference type="Gene3D" id="3.20.20.80">
    <property type="entry name" value="Glycosidases"/>
    <property type="match status" value="1"/>
</dbReference>
<gene>
    <name evidence="2" type="ORF">CYNAS_LOCUS20928</name>
</gene>
<evidence type="ECO:0008006" key="4">
    <source>
        <dbReference type="Google" id="ProtNLM"/>
    </source>
</evidence>